<feature type="compositionally biased region" description="Polar residues" evidence="2">
    <location>
        <begin position="282"/>
        <end position="297"/>
    </location>
</feature>
<evidence type="ECO:0000313" key="3">
    <source>
        <dbReference type="EMBL" id="GMH57542.1"/>
    </source>
</evidence>
<dbReference type="OrthoDB" id="192412at2759"/>
<evidence type="ECO:0000313" key="4">
    <source>
        <dbReference type="Proteomes" id="UP001165082"/>
    </source>
</evidence>
<gene>
    <name evidence="3" type="ORF">TrRE_jg11953</name>
</gene>
<proteinExistence type="predicted"/>
<feature type="compositionally biased region" description="Low complexity" evidence="2">
    <location>
        <begin position="346"/>
        <end position="366"/>
    </location>
</feature>
<dbReference type="EMBL" id="BRXZ01002230">
    <property type="protein sequence ID" value="GMH57542.1"/>
    <property type="molecule type" value="Genomic_DNA"/>
</dbReference>
<feature type="region of interest" description="Disordered" evidence="2">
    <location>
        <begin position="778"/>
        <end position="803"/>
    </location>
</feature>
<sequence>KSSPTLGSPSQYGKVPHGSPLGYGDRQLDPLRRSSSFTTRTRGALRPSPVKKTKGTPGKAGSAGTGSRTKKAGNPLTTPKMTTAKFYKGGKQSSNNFTNRLAPLSPGHHDPHLSPSSPFHTQYSSVSRVYSGGGGGGGGRGDGVPDVCRGLTELSVAQERANEEGGRAPPLIWDEASSISRAGTEVDDVMDDVGNGLSEETAKMLAFALNKVEILNSTTSLASDTSKHFDPEAQKRLKAANTKRNNSPSSRPQTQFYEPPPPNDGGDLPPTLEDVPHLYEDSVSSPPLYSPTPSQSLSNRIRLTASLPGYGSQNDRERWRNERVRYGASATTSNMDEGSLLPPPSRSTTKSRASSSRGASMRGGALTHKKSTASLPNEGPSPFPEHVTGSENQGMGQLVPHEASSCEEMWVENYGADVQRYSSVSLWASLKLAEASALVVSQTLPANALCAMSAQLLVDAEHKLASSCDGRDVHDAVDDVLSSVFVLADGDGKPTCDAARAILERNVVVPRSEQVSQEGYTPEIDEGKQFGNHEDLVLKHQVFEMGLEGSRRKLQLFMECPTYYDQMRYLWSNLKKEIVVRPPCHRKMQAMRAERRMETRMIERACDHWAKGIIEVMFSAWKFEVSIAHAREKKGKYMLMMMQLKISDVFKVWKVYTKENRTFREMSANIQAKQKISEMKILLKQLNLKNSGGIGENRNARTAAEKAKRKCEDAKAVYEMPARQVDTLHRIVKGFNRIYKAFSKFQDTQHEYHIEEMFRVDDDTTRLAPLYKWKTVGPNETSYNKGRRPSLGGRPSDLLDPGKFDAETDCDSADEEVIRNWTPGQFKSVEKTPAFKPFETRAGHRTLRWVNNCLRDFRYDHNLPKSNMVRSWTDLEDGSILEKLLMHLTNKSARIKPNLQQGYAKLGQCHDFMVKQNVEEITEEFHKENPQVLKCWGLLKYADDHMMGCLRHIDQEHLTNLKRPMTSSEASAHSARMASLAMRTKDTGIVVHVMSQYMGQRIHVLHIHEPMTFAAIAELFMVFFKDCQVMIGEQDHFQKIFQRNLRGDRDKLQEIFDDLARYGPTNWEHSQLLTMAGKIGDLWQKFEKTDTFLITQWVKCLDDRLRYRAHLPELIRLVWQSVCTTVLSRKVRTEEDLDDGTFTKVDKLQIMSEFKRNGIISDVVIEEEMAEITKVLKNRIRDLKRIFQFYAAAGDNGPATSMDNAEFWKFVKECKLQKDRQKLPSVRVDLIFQACNIDYSLVGADRIASDDGELDPTEWVEGLCRLAMYRYTKGSVAKRLGKMLNEDVLPNACSLDIDVFRDRLAGDRVKDTLQMHKVNCKPVFQEYAADDDSDGAVDSLESMNSTELVTYCREMLLCGGPPLLSERAIKTLFAFCQQEEEDIEEGEDETQSDSEQVYSEFMETNAAIGSQMRPDPYNVLEMRIDQYLNELVHPVAITLQRFRGRGLKTVERLKELWLERCQREKEKEERGE</sequence>
<dbReference type="SUPFAM" id="SSF47473">
    <property type="entry name" value="EF-hand"/>
    <property type="match status" value="1"/>
</dbReference>
<feature type="compositionally biased region" description="Polar residues" evidence="2">
    <location>
        <begin position="242"/>
        <end position="256"/>
    </location>
</feature>
<feature type="compositionally biased region" description="Low complexity" evidence="2">
    <location>
        <begin position="33"/>
        <end position="42"/>
    </location>
</feature>
<reference evidence="3" key="1">
    <citation type="submission" date="2022-07" db="EMBL/GenBank/DDBJ databases">
        <title>Genome analysis of Parmales, a sister group of diatoms, reveals the evolutionary specialization of diatoms from phago-mixotrophs to photoautotrophs.</title>
        <authorList>
            <person name="Ban H."/>
            <person name="Sato S."/>
            <person name="Yoshikawa S."/>
            <person name="Kazumasa Y."/>
            <person name="Nakamura Y."/>
            <person name="Ichinomiya M."/>
            <person name="Saitoh K."/>
            <person name="Sato N."/>
            <person name="Blanc-Mathieu R."/>
            <person name="Endo H."/>
            <person name="Kuwata A."/>
            <person name="Ogata H."/>
        </authorList>
    </citation>
    <scope>NUCLEOTIDE SEQUENCE</scope>
</reference>
<keyword evidence="4" id="KW-1185">Reference proteome</keyword>
<name>A0A9W7DWF5_9STRA</name>
<dbReference type="Gene3D" id="1.10.238.10">
    <property type="entry name" value="EF-hand"/>
    <property type="match status" value="1"/>
</dbReference>
<keyword evidence="1" id="KW-0175">Coiled coil</keyword>
<feature type="coiled-coil region" evidence="1">
    <location>
        <begin position="669"/>
        <end position="717"/>
    </location>
</feature>
<feature type="non-terminal residue" evidence="3">
    <location>
        <position position="1"/>
    </location>
</feature>
<comment type="caution">
    <text evidence="3">The sequence shown here is derived from an EMBL/GenBank/DDBJ whole genome shotgun (WGS) entry which is preliminary data.</text>
</comment>
<dbReference type="InterPro" id="IPR011992">
    <property type="entry name" value="EF-hand-dom_pair"/>
</dbReference>
<dbReference type="Proteomes" id="UP001165082">
    <property type="component" value="Unassembled WGS sequence"/>
</dbReference>
<feature type="compositionally biased region" description="Gly residues" evidence="2">
    <location>
        <begin position="131"/>
        <end position="142"/>
    </location>
</feature>
<evidence type="ECO:0000256" key="2">
    <source>
        <dbReference type="SAM" id="MobiDB-lite"/>
    </source>
</evidence>
<accession>A0A9W7DWF5</accession>
<organism evidence="3 4">
    <name type="scientific">Triparma retinervis</name>
    <dbReference type="NCBI Taxonomy" id="2557542"/>
    <lineage>
        <taxon>Eukaryota</taxon>
        <taxon>Sar</taxon>
        <taxon>Stramenopiles</taxon>
        <taxon>Ochrophyta</taxon>
        <taxon>Bolidophyceae</taxon>
        <taxon>Parmales</taxon>
        <taxon>Triparmaceae</taxon>
        <taxon>Triparma</taxon>
    </lineage>
</organism>
<protein>
    <submittedName>
        <fullName evidence="3">Uncharacterized protein</fullName>
    </submittedName>
</protein>
<feature type="region of interest" description="Disordered" evidence="2">
    <location>
        <begin position="328"/>
        <end position="392"/>
    </location>
</feature>
<feature type="region of interest" description="Disordered" evidence="2">
    <location>
        <begin position="237"/>
        <end position="297"/>
    </location>
</feature>
<evidence type="ECO:0000256" key="1">
    <source>
        <dbReference type="SAM" id="Coils"/>
    </source>
</evidence>
<feature type="compositionally biased region" description="Polar residues" evidence="2">
    <location>
        <begin position="1"/>
        <end position="11"/>
    </location>
</feature>
<feature type="region of interest" description="Disordered" evidence="2">
    <location>
        <begin position="1"/>
        <end position="147"/>
    </location>
</feature>